<dbReference type="PANTHER" id="PTHR43639">
    <property type="entry name" value="OXIDOREDUCTASE, SHORT-CHAIN DEHYDROGENASE/REDUCTASE FAMILY (AFU_ORTHOLOGUE AFUA_5G02870)"/>
    <property type="match status" value="1"/>
</dbReference>
<keyword evidence="5" id="KW-1185">Reference proteome</keyword>
<dbReference type="InterPro" id="IPR002347">
    <property type="entry name" value="SDR_fam"/>
</dbReference>
<dbReference type="AlphaFoldDB" id="A0A918R6N2"/>
<reference evidence="4" key="2">
    <citation type="submission" date="2020-09" db="EMBL/GenBank/DDBJ databases">
        <authorList>
            <person name="Sun Q."/>
            <person name="Kim S."/>
        </authorList>
    </citation>
    <scope>NUCLEOTIDE SEQUENCE</scope>
    <source>
        <strain evidence="4">KCTC 32422</strain>
    </source>
</reference>
<dbReference type="PANTHER" id="PTHR43639:SF1">
    <property type="entry name" value="SHORT-CHAIN DEHYDROGENASE_REDUCTASE FAMILY PROTEIN"/>
    <property type="match status" value="1"/>
</dbReference>
<proteinExistence type="inferred from homology"/>
<keyword evidence="2" id="KW-0560">Oxidoreductase</keyword>
<dbReference type="SUPFAM" id="SSF51735">
    <property type="entry name" value="NAD(P)-binding Rossmann-fold domains"/>
    <property type="match status" value="1"/>
</dbReference>
<gene>
    <name evidence="4" type="ORF">GCM10011617_00130</name>
</gene>
<dbReference type="InterPro" id="IPR036291">
    <property type="entry name" value="NAD(P)-bd_dom_sf"/>
</dbReference>
<dbReference type="SMART" id="SM00822">
    <property type="entry name" value="PKS_KR"/>
    <property type="match status" value="1"/>
</dbReference>
<evidence type="ECO:0000256" key="1">
    <source>
        <dbReference type="ARBA" id="ARBA00006484"/>
    </source>
</evidence>
<dbReference type="RefSeq" id="WP_189538398.1">
    <property type="nucleotide sequence ID" value="NZ_BMZD01000001.1"/>
</dbReference>
<sequence>MIDVRHADLAGRSVFITGGGSGIGAALTEAFISQGSRVAFVQRSDANAFCDSVEQRHGVRPLFLPCDITDRSALQAAISAAAEAHGPVGVLINNAANDQRHRTEELDEAGWNASMAVNLTAYFFAIQAVVGPMRAAGGGSIINFSSISYIMGNAGYPAYVTANAGITGMTRALAREFGPDRIRVNALAPGWVLTERQRRLWASPEDLEAHLAKQCLKEHLSQEDICGGALFLASNASRMMTGQVLVIDGGVVVTG</sequence>
<protein>
    <submittedName>
        <fullName evidence="4">3-oxoacyl-ACP reductase</fullName>
    </submittedName>
</protein>
<comment type="caution">
    <text evidence="4">The sequence shown here is derived from an EMBL/GenBank/DDBJ whole genome shotgun (WGS) entry which is preliminary data.</text>
</comment>
<feature type="domain" description="Ketoreductase" evidence="3">
    <location>
        <begin position="12"/>
        <end position="191"/>
    </location>
</feature>
<dbReference type="PRINTS" id="PR00080">
    <property type="entry name" value="SDRFAMILY"/>
</dbReference>
<dbReference type="Proteomes" id="UP000634139">
    <property type="component" value="Unassembled WGS sequence"/>
</dbReference>
<dbReference type="InterPro" id="IPR057326">
    <property type="entry name" value="KR_dom"/>
</dbReference>
<dbReference type="FunFam" id="3.40.50.720:FF:000084">
    <property type="entry name" value="Short-chain dehydrogenase reductase"/>
    <property type="match status" value="1"/>
</dbReference>
<name>A0A918R6N2_9SPHN</name>
<evidence type="ECO:0000313" key="4">
    <source>
        <dbReference type="EMBL" id="GGZ85705.1"/>
    </source>
</evidence>
<evidence type="ECO:0000259" key="3">
    <source>
        <dbReference type="SMART" id="SM00822"/>
    </source>
</evidence>
<accession>A0A918R6N2</accession>
<dbReference type="CDD" id="cd05233">
    <property type="entry name" value="SDR_c"/>
    <property type="match status" value="1"/>
</dbReference>
<dbReference type="EMBL" id="BMZD01000001">
    <property type="protein sequence ID" value="GGZ85705.1"/>
    <property type="molecule type" value="Genomic_DNA"/>
</dbReference>
<dbReference type="Gene3D" id="3.40.50.720">
    <property type="entry name" value="NAD(P)-binding Rossmann-like Domain"/>
    <property type="match status" value="1"/>
</dbReference>
<comment type="similarity">
    <text evidence="1">Belongs to the short-chain dehydrogenases/reductases (SDR) family.</text>
</comment>
<organism evidence="4 5">
    <name type="scientific">Novosphingobium arvoryzae</name>
    <dbReference type="NCBI Taxonomy" id="1256514"/>
    <lineage>
        <taxon>Bacteria</taxon>
        <taxon>Pseudomonadati</taxon>
        <taxon>Pseudomonadota</taxon>
        <taxon>Alphaproteobacteria</taxon>
        <taxon>Sphingomonadales</taxon>
        <taxon>Sphingomonadaceae</taxon>
        <taxon>Novosphingobium</taxon>
    </lineage>
</organism>
<evidence type="ECO:0000256" key="2">
    <source>
        <dbReference type="ARBA" id="ARBA00023002"/>
    </source>
</evidence>
<evidence type="ECO:0000313" key="5">
    <source>
        <dbReference type="Proteomes" id="UP000634139"/>
    </source>
</evidence>
<dbReference type="PRINTS" id="PR00081">
    <property type="entry name" value="GDHRDH"/>
</dbReference>
<dbReference type="GO" id="GO:0016491">
    <property type="term" value="F:oxidoreductase activity"/>
    <property type="evidence" value="ECO:0007669"/>
    <property type="project" value="UniProtKB-KW"/>
</dbReference>
<dbReference type="Pfam" id="PF13561">
    <property type="entry name" value="adh_short_C2"/>
    <property type="match status" value="1"/>
</dbReference>
<reference evidence="4" key="1">
    <citation type="journal article" date="2014" name="Int. J. Syst. Evol. Microbiol.">
        <title>Complete genome sequence of Corynebacterium casei LMG S-19264T (=DSM 44701T), isolated from a smear-ripened cheese.</title>
        <authorList>
            <consortium name="US DOE Joint Genome Institute (JGI-PGF)"/>
            <person name="Walter F."/>
            <person name="Albersmeier A."/>
            <person name="Kalinowski J."/>
            <person name="Ruckert C."/>
        </authorList>
    </citation>
    <scope>NUCLEOTIDE SEQUENCE</scope>
    <source>
        <strain evidence="4">KCTC 32422</strain>
    </source>
</reference>